<dbReference type="GO" id="GO:0005634">
    <property type="term" value="C:nucleus"/>
    <property type="evidence" value="ECO:0007669"/>
    <property type="project" value="TreeGrafter"/>
</dbReference>
<dbReference type="GO" id="GO:0047631">
    <property type="term" value="F:ADP-ribose diphosphatase activity"/>
    <property type="evidence" value="ECO:0007669"/>
    <property type="project" value="TreeGrafter"/>
</dbReference>
<gene>
    <name evidence="3" type="ORF">B9G98_00846</name>
</gene>
<dbReference type="GO" id="GO:0006753">
    <property type="term" value="P:nucleoside phosphate metabolic process"/>
    <property type="evidence" value="ECO:0007669"/>
    <property type="project" value="TreeGrafter"/>
</dbReference>
<dbReference type="PROSITE" id="PS00893">
    <property type="entry name" value="NUDIX_BOX"/>
    <property type="match status" value="1"/>
</dbReference>
<dbReference type="Pfam" id="PF00293">
    <property type="entry name" value="NUDIX"/>
    <property type="match status" value="1"/>
</dbReference>
<sequence length="207" mass="23193">MSKANLDLSKAKVTKFTELDEPKWVQTNLIKFIDPQGKERDWECCSRKTRVEGSDCDGVGIIAILEKPSGPEIVLQKQFRPPVEGVCIEFPAGLLDPNETLETCAERELLEETGYIGKAIKSSPVIFNDPGFCNTNLKLVHVNVDLSDPCNKNPEPQLEENEFIESFTVSLANFQKQLEEFAAQGYKIDARVQNVSDGIELAKKYQL</sequence>
<evidence type="ECO:0000259" key="2">
    <source>
        <dbReference type="PROSITE" id="PS51462"/>
    </source>
</evidence>
<dbReference type="InterPro" id="IPR015797">
    <property type="entry name" value="NUDIX_hydrolase-like_dom_sf"/>
</dbReference>
<evidence type="ECO:0000313" key="4">
    <source>
        <dbReference type="Proteomes" id="UP000238350"/>
    </source>
</evidence>
<dbReference type="PANTHER" id="PTHR11839">
    <property type="entry name" value="UDP/ADP-SUGAR PYROPHOSPHATASE"/>
    <property type="match status" value="1"/>
</dbReference>
<evidence type="ECO:0000256" key="1">
    <source>
        <dbReference type="ARBA" id="ARBA00022801"/>
    </source>
</evidence>
<dbReference type="RefSeq" id="XP_024663172.1">
    <property type="nucleotide sequence ID" value="XM_024807404.1"/>
</dbReference>
<dbReference type="CDD" id="cd18888">
    <property type="entry name" value="NUDIX_ADPRase_Nudt5"/>
    <property type="match status" value="1"/>
</dbReference>
<keyword evidence="1" id="KW-0378">Hydrolase</keyword>
<dbReference type="InterPro" id="IPR020084">
    <property type="entry name" value="NUDIX_hydrolase_CS"/>
</dbReference>
<feature type="domain" description="Nudix hydrolase" evidence="2">
    <location>
        <begin position="54"/>
        <end position="191"/>
    </location>
</feature>
<dbReference type="InterPro" id="IPR000086">
    <property type="entry name" value="NUDIX_hydrolase_dom"/>
</dbReference>
<dbReference type="STRING" id="45607.A0A2T0FDZ5"/>
<dbReference type="GO" id="GO:0019693">
    <property type="term" value="P:ribose phosphate metabolic process"/>
    <property type="evidence" value="ECO:0007669"/>
    <property type="project" value="TreeGrafter"/>
</dbReference>
<dbReference type="PANTHER" id="PTHR11839:SF1">
    <property type="entry name" value="ADP-SUGAR PYROPHOSPHATASE"/>
    <property type="match status" value="1"/>
</dbReference>
<dbReference type="FunFam" id="3.90.79.10:FF:000016">
    <property type="entry name" value="ADP-sugar pyrophosphatase isoform X1"/>
    <property type="match status" value="1"/>
</dbReference>
<accession>A0A2T0FDZ5</accession>
<dbReference type="OrthoDB" id="10249920at2759"/>
<dbReference type="EMBL" id="NDIQ01000001">
    <property type="protein sequence ID" value="PRT53226.1"/>
    <property type="molecule type" value="Genomic_DNA"/>
</dbReference>
<dbReference type="GeneID" id="36514595"/>
<dbReference type="PROSITE" id="PS51462">
    <property type="entry name" value="NUDIX"/>
    <property type="match status" value="1"/>
</dbReference>
<dbReference type="Gene3D" id="3.90.79.10">
    <property type="entry name" value="Nucleoside Triphosphate Pyrophosphohydrolase"/>
    <property type="match status" value="1"/>
</dbReference>
<organism evidence="3 4">
    <name type="scientific">Wickerhamiella sorbophila</name>
    <dbReference type="NCBI Taxonomy" id="45607"/>
    <lineage>
        <taxon>Eukaryota</taxon>
        <taxon>Fungi</taxon>
        <taxon>Dikarya</taxon>
        <taxon>Ascomycota</taxon>
        <taxon>Saccharomycotina</taxon>
        <taxon>Dipodascomycetes</taxon>
        <taxon>Dipodascales</taxon>
        <taxon>Trichomonascaceae</taxon>
        <taxon>Wickerhamiella</taxon>
    </lineage>
</organism>
<dbReference type="AlphaFoldDB" id="A0A2T0FDZ5"/>
<dbReference type="Proteomes" id="UP000238350">
    <property type="component" value="Unassembled WGS sequence"/>
</dbReference>
<keyword evidence="4" id="KW-1185">Reference proteome</keyword>
<comment type="caution">
    <text evidence="3">The sequence shown here is derived from an EMBL/GenBank/DDBJ whole genome shotgun (WGS) entry which is preliminary data.</text>
</comment>
<evidence type="ECO:0000313" key="3">
    <source>
        <dbReference type="EMBL" id="PRT53226.1"/>
    </source>
</evidence>
<name>A0A2T0FDZ5_9ASCO</name>
<dbReference type="GO" id="GO:0005829">
    <property type="term" value="C:cytosol"/>
    <property type="evidence" value="ECO:0007669"/>
    <property type="project" value="TreeGrafter"/>
</dbReference>
<dbReference type="SUPFAM" id="SSF55811">
    <property type="entry name" value="Nudix"/>
    <property type="match status" value="1"/>
</dbReference>
<reference evidence="3 4" key="1">
    <citation type="submission" date="2017-04" db="EMBL/GenBank/DDBJ databases">
        <title>Genome sequencing of [Candida] sorbophila.</title>
        <authorList>
            <person name="Ahn J.O."/>
        </authorList>
    </citation>
    <scope>NUCLEOTIDE SEQUENCE [LARGE SCALE GENOMIC DNA]</scope>
    <source>
        <strain evidence="3 4">DS02</strain>
    </source>
</reference>
<proteinExistence type="predicted"/>
<protein>
    <submittedName>
        <fullName evidence="3">ADP-ribose pyrophosphatase</fullName>
    </submittedName>
</protein>